<proteinExistence type="predicted"/>
<dbReference type="Proteomes" id="UP001623592">
    <property type="component" value="Unassembled WGS sequence"/>
</dbReference>
<protein>
    <submittedName>
        <fullName evidence="1">FeoB-associated Cys-rich membrane protein</fullName>
    </submittedName>
</protein>
<organism evidence="1 2">
    <name type="scientific">Clostridium neuense</name>
    <dbReference type="NCBI Taxonomy" id="1728934"/>
    <lineage>
        <taxon>Bacteria</taxon>
        <taxon>Bacillati</taxon>
        <taxon>Bacillota</taxon>
        <taxon>Clostridia</taxon>
        <taxon>Eubacteriales</taxon>
        <taxon>Clostridiaceae</taxon>
        <taxon>Clostridium</taxon>
    </lineage>
</organism>
<gene>
    <name evidence="1" type="ORF">ACJDT4_06485</name>
</gene>
<dbReference type="EMBL" id="JBJIAA010000004">
    <property type="protein sequence ID" value="MFL0250065.1"/>
    <property type="molecule type" value="Genomic_DNA"/>
</dbReference>
<name>A0ABW8TDM9_9CLOT</name>
<evidence type="ECO:0000313" key="1">
    <source>
        <dbReference type="EMBL" id="MFL0250065.1"/>
    </source>
</evidence>
<dbReference type="RefSeq" id="WP_406786730.1">
    <property type="nucleotide sequence ID" value="NZ_JBJIAA010000004.1"/>
</dbReference>
<sequence>MIFELIITALIVLSALFIFIKNMKKSAKGSCNCSCCSSKTKSCCNKNFQK</sequence>
<evidence type="ECO:0000313" key="2">
    <source>
        <dbReference type="Proteomes" id="UP001623592"/>
    </source>
</evidence>
<comment type="caution">
    <text evidence="1">The sequence shown here is derived from an EMBL/GenBank/DDBJ whole genome shotgun (WGS) entry which is preliminary data.</text>
</comment>
<reference evidence="1 2" key="1">
    <citation type="submission" date="2024-11" db="EMBL/GenBank/DDBJ databases">
        <authorList>
            <person name="Heng Y.C."/>
            <person name="Lim A.C.H."/>
            <person name="Lee J.K.Y."/>
            <person name="Kittelmann S."/>
        </authorList>
    </citation>
    <scope>NUCLEOTIDE SEQUENCE [LARGE SCALE GENOMIC DNA]</scope>
    <source>
        <strain evidence="1 2">WILCCON 0114</strain>
    </source>
</reference>
<dbReference type="Pfam" id="PF12669">
    <property type="entry name" value="FeoB_associated"/>
    <property type="match status" value="1"/>
</dbReference>
<keyword evidence="2" id="KW-1185">Reference proteome</keyword>
<accession>A0ABW8TDM9</accession>